<dbReference type="EMBL" id="JBHSNG010000021">
    <property type="protein sequence ID" value="MFC5582627.1"/>
    <property type="molecule type" value="Genomic_DNA"/>
</dbReference>
<evidence type="ECO:0000313" key="2">
    <source>
        <dbReference type="EMBL" id="MFC5582627.1"/>
    </source>
</evidence>
<evidence type="ECO:0000256" key="1">
    <source>
        <dbReference type="SAM" id="MobiDB-lite"/>
    </source>
</evidence>
<organism evidence="2 3">
    <name type="scientific">Rhodanobacter terrae</name>
    <dbReference type="NCBI Taxonomy" id="418647"/>
    <lineage>
        <taxon>Bacteria</taxon>
        <taxon>Pseudomonadati</taxon>
        <taxon>Pseudomonadota</taxon>
        <taxon>Gammaproteobacteria</taxon>
        <taxon>Lysobacterales</taxon>
        <taxon>Rhodanobacteraceae</taxon>
        <taxon>Rhodanobacter</taxon>
    </lineage>
</organism>
<sequence length="138" mass="14430">MSKDKSHKKDKSKKHDLFSLMLEQSEVFREMVAHFQRAWAPEKFLNTLGEAINAGPVAGVVTAKKPKKAAKAATKPVANAAPASKKAAVAPVANKPAVAAGKSAVKKAPGAKNAKPAATKKSVAKTAPRAAKKNPSRK</sequence>
<accession>A0ABW0SZY0</accession>
<dbReference type="RefSeq" id="WP_377328895.1">
    <property type="nucleotide sequence ID" value="NZ_JBHSNG010000021.1"/>
</dbReference>
<feature type="compositionally biased region" description="Low complexity" evidence="1">
    <location>
        <begin position="100"/>
        <end position="121"/>
    </location>
</feature>
<reference evidence="3" key="1">
    <citation type="journal article" date="2019" name="Int. J. Syst. Evol. Microbiol.">
        <title>The Global Catalogue of Microorganisms (GCM) 10K type strain sequencing project: providing services to taxonomists for standard genome sequencing and annotation.</title>
        <authorList>
            <consortium name="The Broad Institute Genomics Platform"/>
            <consortium name="The Broad Institute Genome Sequencing Center for Infectious Disease"/>
            <person name="Wu L."/>
            <person name="Ma J."/>
        </authorList>
    </citation>
    <scope>NUCLEOTIDE SEQUENCE [LARGE SCALE GENOMIC DNA]</scope>
    <source>
        <strain evidence="3">CGMCC 1.13587</strain>
    </source>
</reference>
<protein>
    <submittedName>
        <fullName evidence="2">Uncharacterized protein</fullName>
    </submittedName>
</protein>
<keyword evidence="3" id="KW-1185">Reference proteome</keyword>
<name>A0ABW0SZY0_9GAMM</name>
<proteinExistence type="predicted"/>
<gene>
    <name evidence="2" type="ORF">ACFPPB_16025</name>
</gene>
<dbReference type="Proteomes" id="UP001596111">
    <property type="component" value="Unassembled WGS sequence"/>
</dbReference>
<comment type="caution">
    <text evidence="2">The sequence shown here is derived from an EMBL/GenBank/DDBJ whole genome shotgun (WGS) entry which is preliminary data.</text>
</comment>
<feature type="region of interest" description="Disordered" evidence="1">
    <location>
        <begin position="100"/>
        <end position="138"/>
    </location>
</feature>
<evidence type="ECO:0000313" key="3">
    <source>
        <dbReference type="Proteomes" id="UP001596111"/>
    </source>
</evidence>